<evidence type="ECO:0000313" key="2">
    <source>
        <dbReference type="Proteomes" id="UP000814128"/>
    </source>
</evidence>
<organism evidence="1 2">
    <name type="scientific">Vararia minispora EC-137</name>
    <dbReference type="NCBI Taxonomy" id="1314806"/>
    <lineage>
        <taxon>Eukaryota</taxon>
        <taxon>Fungi</taxon>
        <taxon>Dikarya</taxon>
        <taxon>Basidiomycota</taxon>
        <taxon>Agaricomycotina</taxon>
        <taxon>Agaricomycetes</taxon>
        <taxon>Russulales</taxon>
        <taxon>Lachnocladiaceae</taxon>
        <taxon>Vararia</taxon>
    </lineage>
</organism>
<keyword evidence="1" id="KW-0808">Transferase</keyword>
<gene>
    <name evidence="1" type="ORF">K488DRAFT_59265</name>
</gene>
<keyword evidence="1" id="KW-0418">Kinase</keyword>
<reference evidence="1" key="1">
    <citation type="submission" date="2021-02" db="EMBL/GenBank/DDBJ databases">
        <authorList>
            <consortium name="DOE Joint Genome Institute"/>
            <person name="Ahrendt S."/>
            <person name="Looney B.P."/>
            <person name="Miyauchi S."/>
            <person name="Morin E."/>
            <person name="Drula E."/>
            <person name="Courty P.E."/>
            <person name="Chicoki N."/>
            <person name="Fauchery L."/>
            <person name="Kohler A."/>
            <person name="Kuo A."/>
            <person name="Labutti K."/>
            <person name="Pangilinan J."/>
            <person name="Lipzen A."/>
            <person name="Riley R."/>
            <person name="Andreopoulos W."/>
            <person name="He G."/>
            <person name="Johnson J."/>
            <person name="Barry K.W."/>
            <person name="Grigoriev I.V."/>
            <person name="Nagy L."/>
            <person name="Hibbett D."/>
            <person name="Henrissat B."/>
            <person name="Matheny P.B."/>
            <person name="Labbe J."/>
            <person name="Martin F."/>
        </authorList>
    </citation>
    <scope>NUCLEOTIDE SEQUENCE</scope>
    <source>
        <strain evidence="1">EC-137</strain>
    </source>
</reference>
<proteinExistence type="predicted"/>
<evidence type="ECO:0000313" key="1">
    <source>
        <dbReference type="EMBL" id="KAI0028194.1"/>
    </source>
</evidence>
<comment type="caution">
    <text evidence="1">The sequence shown here is derived from an EMBL/GenBank/DDBJ whole genome shotgun (WGS) entry which is preliminary data.</text>
</comment>
<sequence length="256" mass="28454">MSSELEYLKDLHARLSEKIKALEAEVAKKAPAPRTPAQQLRTILVGPPGAGKGTQAPRIRDEFCVCHLATGDMLREQVAQKTKLGVEAKKIMDAGGLVSDDIVVGMIKDQLENNKACKNGFVLDGFPRTVPQAEKLDAMLESRKEKLNSVIELLIPDQLLISRITGRLIHPASGRTYHKEFNPPKKPMVDDVTGEPLIQRADDNVDTLTKRLATYHKQTGPVVGYYKKKDLWHGLDAAQSPTVVWDNLRKVFTQKD</sequence>
<name>A0ACB8Q8S0_9AGAM</name>
<reference evidence="1" key="2">
    <citation type="journal article" date="2022" name="New Phytol.">
        <title>Evolutionary transition to the ectomycorrhizal habit in the genomes of a hyperdiverse lineage of mushroom-forming fungi.</title>
        <authorList>
            <person name="Looney B."/>
            <person name="Miyauchi S."/>
            <person name="Morin E."/>
            <person name="Drula E."/>
            <person name="Courty P.E."/>
            <person name="Kohler A."/>
            <person name="Kuo A."/>
            <person name="LaButti K."/>
            <person name="Pangilinan J."/>
            <person name="Lipzen A."/>
            <person name="Riley R."/>
            <person name="Andreopoulos W."/>
            <person name="He G."/>
            <person name="Johnson J."/>
            <person name="Nolan M."/>
            <person name="Tritt A."/>
            <person name="Barry K.W."/>
            <person name="Grigoriev I.V."/>
            <person name="Nagy L.G."/>
            <person name="Hibbett D."/>
            <person name="Henrissat B."/>
            <person name="Matheny P.B."/>
            <person name="Labbe J."/>
            <person name="Martin F.M."/>
        </authorList>
    </citation>
    <scope>NUCLEOTIDE SEQUENCE</scope>
    <source>
        <strain evidence="1">EC-137</strain>
    </source>
</reference>
<keyword evidence="2" id="KW-1185">Reference proteome</keyword>
<dbReference type="EMBL" id="MU273781">
    <property type="protein sequence ID" value="KAI0028194.1"/>
    <property type="molecule type" value="Genomic_DNA"/>
</dbReference>
<accession>A0ACB8Q8S0</accession>
<protein>
    <submittedName>
        <fullName evidence="1">Adenylate kinase</fullName>
    </submittedName>
</protein>
<dbReference type="Proteomes" id="UP000814128">
    <property type="component" value="Unassembled WGS sequence"/>
</dbReference>